<keyword evidence="2" id="KW-1185">Reference proteome</keyword>
<name>A0AAD5S2G2_9FUNG</name>
<evidence type="ECO:0000313" key="1">
    <source>
        <dbReference type="EMBL" id="KAJ3033921.1"/>
    </source>
</evidence>
<proteinExistence type="predicted"/>
<dbReference type="AlphaFoldDB" id="A0AAD5S2G2"/>
<organism evidence="1 2">
    <name type="scientific">Rhizophlyctis rosea</name>
    <dbReference type="NCBI Taxonomy" id="64517"/>
    <lineage>
        <taxon>Eukaryota</taxon>
        <taxon>Fungi</taxon>
        <taxon>Fungi incertae sedis</taxon>
        <taxon>Chytridiomycota</taxon>
        <taxon>Chytridiomycota incertae sedis</taxon>
        <taxon>Chytridiomycetes</taxon>
        <taxon>Rhizophlyctidales</taxon>
        <taxon>Rhizophlyctidaceae</taxon>
        <taxon>Rhizophlyctis</taxon>
    </lineage>
</organism>
<accession>A0AAD5S2G2</accession>
<reference evidence="1" key="1">
    <citation type="submission" date="2020-05" db="EMBL/GenBank/DDBJ databases">
        <title>Phylogenomic resolution of chytrid fungi.</title>
        <authorList>
            <person name="Stajich J.E."/>
            <person name="Amses K."/>
            <person name="Simmons R."/>
            <person name="Seto K."/>
            <person name="Myers J."/>
            <person name="Bonds A."/>
            <person name="Quandt C.A."/>
            <person name="Barry K."/>
            <person name="Liu P."/>
            <person name="Grigoriev I."/>
            <person name="Longcore J.E."/>
            <person name="James T.Y."/>
        </authorList>
    </citation>
    <scope>NUCLEOTIDE SEQUENCE</scope>
    <source>
        <strain evidence="1">JEL0318</strain>
    </source>
</reference>
<dbReference type="Proteomes" id="UP001212841">
    <property type="component" value="Unassembled WGS sequence"/>
</dbReference>
<protein>
    <submittedName>
        <fullName evidence="1">Uncharacterized protein</fullName>
    </submittedName>
</protein>
<sequence>ELPQQMMQYPTPDSGATTAVREGGDVGSLGYFGIQVERDGFGCAAAPAPQEFTGFGGPYNLGGYYSY</sequence>
<dbReference type="EMBL" id="JADGJD010002226">
    <property type="protein sequence ID" value="KAJ3033921.1"/>
    <property type="molecule type" value="Genomic_DNA"/>
</dbReference>
<comment type="caution">
    <text evidence="1">The sequence shown here is derived from an EMBL/GenBank/DDBJ whole genome shotgun (WGS) entry which is preliminary data.</text>
</comment>
<feature type="non-terminal residue" evidence="1">
    <location>
        <position position="1"/>
    </location>
</feature>
<gene>
    <name evidence="1" type="ORF">HK097_004680</name>
</gene>
<evidence type="ECO:0000313" key="2">
    <source>
        <dbReference type="Proteomes" id="UP001212841"/>
    </source>
</evidence>